<protein>
    <recommendedName>
        <fullName evidence="6">T-complex protein 1 subunit beta</fullName>
    </recommendedName>
</protein>
<keyword evidence="3" id="KW-0143">Chaperone</keyword>
<evidence type="ECO:0008006" key="6">
    <source>
        <dbReference type="Google" id="ProtNLM"/>
    </source>
</evidence>
<dbReference type="SUPFAM" id="SSF48592">
    <property type="entry name" value="GroEL equatorial domain-like"/>
    <property type="match status" value="1"/>
</dbReference>
<evidence type="ECO:0000256" key="3">
    <source>
        <dbReference type="ARBA" id="ARBA00023186"/>
    </source>
</evidence>
<evidence type="ECO:0000256" key="1">
    <source>
        <dbReference type="ARBA" id="ARBA00022741"/>
    </source>
</evidence>
<reference evidence="4 5" key="1">
    <citation type="submission" date="2020-09" db="EMBL/GenBank/DDBJ databases">
        <title>De no assembly of potato wild relative species, Solanum commersonii.</title>
        <authorList>
            <person name="Cho K."/>
        </authorList>
    </citation>
    <scope>NUCLEOTIDE SEQUENCE [LARGE SCALE GENOMIC DNA]</scope>
    <source>
        <strain evidence="4">LZ3.2</strain>
        <tissue evidence="4">Leaf</tissue>
    </source>
</reference>
<feature type="non-terminal residue" evidence="4">
    <location>
        <position position="207"/>
    </location>
</feature>
<dbReference type="EMBL" id="JACXVP010000004">
    <property type="protein sequence ID" value="KAG5609476.1"/>
    <property type="molecule type" value="Genomic_DNA"/>
</dbReference>
<evidence type="ECO:0000256" key="2">
    <source>
        <dbReference type="ARBA" id="ARBA00022840"/>
    </source>
</evidence>
<comment type="caution">
    <text evidence="4">The sequence shown here is derived from an EMBL/GenBank/DDBJ whole genome shotgun (WGS) entry which is preliminary data.</text>
</comment>
<dbReference type="InterPro" id="IPR027410">
    <property type="entry name" value="TCP-1-like_intermed_sf"/>
</dbReference>
<keyword evidence="2" id="KW-0067">ATP-binding</keyword>
<dbReference type="InterPro" id="IPR002423">
    <property type="entry name" value="Cpn60/GroEL/TCP-1"/>
</dbReference>
<dbReference type="Gene3D" id="1.10.560.10">
    <property type="entry name" value="GroEL-like equatorial domain"/>
    <property type="match status" value="2"/>
</dbReference>
<dbReference type="SUPFAM" id="SSF54849">
    <property type="entry name" value="GroEL-intermediate domain like"/>
    <property type="match status" value="1"/>
</dbReference>
<dbReference type="Pfam" id="PF00118">
    <property type="entry name" value="Cpn60_TCP1"/>
    <property type="match status" value="1"/>
</dbReference>
<proteinExistence type="predicted"/>
<dbReference type="PANTHER" id="PTHR11353">
    <property type="entry name" value="CHAPERONIN"/>
    <property type="match status" value="1"/>
</dbReference>
<dbReference type="GO" id="GO:0140662">
    <property type="term" value="F:ATP-dependent protein folding chaperone"/>
    <property type="evidence" value="ECO:0007669"/>
    <property type="project" value="InterPro"/>
</dbReference>
<keyword evidence="1" id="KW-0547">Nucleotide-binding</keyword>
<dbReference type="InterPro" id="IPR027413">
    <property type="entry name" value="GROEL-like_equatorial_sf"/>
</dbReference>
<evidence type="ECO:0000313" key="4">
    <source>
        <dbReference type="EMBL" id="KAG5609476.1"/>
    </source>
</evidence>
<keyword evidence="5" id="KW-1185">Reference proteome</keyword>
<dbReference type="Gene3D" id="3.30.260.10">
    <property type="entry name" value="TCP-1-like chaperonin intermediate domain"/>
    <property type="match status" value="1"/>
</dbReference>
<dbReference type="FunFam" id="3.30.260.10:FF:000025">
    <property type="entry name" value="Chaperonin containing TCP1 subunit 2"/>
    <property type="match status" value="1"/>
</dbReference>
<dbReference type="OrthoDB" id="10248520at2759"/>
<dbReference type="InterPro" id="IPR017998">
    <property type="entry name" value="Chaperone_TCP-1"/>
</dbReference>
<evidence type="ECO:0000313" key="5">
    <source>
        <dbReference type="Proteomes" id="UP000824120"/>
    </source>
</evidence>
<sequence>PAGAAAQFTGQWPLPTAHASESRLEVVEFQLGISNFFLMAIDKLFKDEATEEKGERARMASFIGAMAIADLVKTTLGPKGMDDEVGDGTTSVVVLAGELLREAEKLVNAKIHPMTIIAGFRMASEGARNVLEKKVVDNKQDAEKFRSDLMNIARTTLSSKILSQDKEHFAKLAVDAVMRLKGSTNLEVIQIIKKPGGSLKDSFLDEG</sequence>
<dbReference type="Proteomes" id="UP000824120">
    <property type="component" value="Chromosome 4"/>
</dbReference>
<accession>A0A9J5ZD89</accession>
<dbReference type="AlphaFoldDB" id="A0A9J5ZD89"/>
<gene>
    <name evidence="4" type="ORF">H5410_020757</name>
</gene>
<name>A0A9J5ZD89_SOLCO</name>
<organism evidence="4 5">
    <name type="scientific">Solanum commersonii</name>
    <name type="common">Commerson's wild potato</name>
    <name type="synonym">Commerson's nightshade</name>
    <dbReference type="NCBI Taxonomy" id="4109"/>
    <lineage>
        <taxon>Eukaryota</taxon>
        <taxon>Viridiplantae</taxon>
        <taxon>Streptophyta</taxon>
        <taxon>Embryophyta</taxon>
        <taxon>Tracheophyta</taxon>
        <taxon>Spermatophyta</taxon>
        <taxon>Magnoliopsida</taxon>
        <taxon>eudicotyledons</taxon>
        <taxon>Gunneridae</taxon>
        <taxon>Pentapetalae</taxon>
        <taxon>asterids</taxon>
        <taxon>lamiids</taxon>
        <taxon>Solanales</taxon>
        <taxon>Solanaceae</taxon>
        <taxon>Solanoideae</taxon>
        <taxon>Solaneae</taxon>
        <taxon>Solanum</taxon>
    </lineage>
</organism>
<dbReference type="GO" id="GO:0005524">
    <property type="term" value="F:ATP binding"/>
    <property type="evidence" value="ECO:0007669"/>
    <property type="project" value="UniProtKB-KW"/>
</dbReference>